<sequence>MESLCSRGEREDVNEPRHQPAEAEILRRYVAARPGEDVPEVVLAEHEVVDRQGPQNDSGSGAREHTRSESPFGSTFPHEHRGTTESDNHDRPRSDVGLRRHRSASDERDHPAQRSTRSQSDERRCREQDPRHRDDRIPGLAEVADVELEQPRRENQAPGEPCDRPDSQAQNQQKDTHSDQGKGHRRYLVFGEPATGQDPKQRVPQERRRTRMTPTLARVQAHPLFAAQERTGTEFECGVVAAGNGSIAERTELPDKQHEYRSDDGDGAETGRHVLEDSGPGHRALDG</sequence>
<proteinExistence type="predicted"/>
<evidence type="ECO:0000256" key="1">
    <source>
        <dbReference type="SAM" id="MobiDB-lite"/>
    </source>
</evidence>
<feature type="region of interest" description="Disordered" evidence="1">
    <location>
        <begin position="244"/>
        <end position="287"/>
    </location>
</feature>
<evidence type="ECO:0000313" key="2">
    <source>
        <dbReference type="EMBL" id="CAB4628209.1"/>
    </source>
</evidence>
<name>A0A6J6IVV2_9ZZZZ</name>
<accession>A0A6J6IVV2</accession>
<feature type="region of interest" description="Disordered" evidence="1">
    <location>
        <begin position="41"/>
        <end position="222"/>
    </location>
</feature>
<feature type="compositionally biased region" description="Basic and acidic residues" evidence="1">
    <location>
        <begin position="77"/>
        <end position="112"/>
    </location>
</feature>
<gene>
    <name evidence="2" type="ORF">UFOPK1835_02259</name>
</gene>
<reference evidence="2" key="1">
    <citation type="submission" date="2020-05" db="EMBL/GenBank/DDBJ databases">
        <authorList>
            <person name="Chiriac C."/>
            <person name="Salcher M."/>
            <person name="Ghai R."/>
            <person name="Kavagutti S V."/>
        </authorList>
    </citation>
    <scope>NUCLEOTIDE SEQUENCE</scope>
</reference>
<feature type="compositionally biased region" description="Basic and acidic residues" evidence="1">
    <location>
        <begin position="249"/>
        <end position="287"/>
    </location>
</feature>
<dbReference type="AlphaFoldDB" id="A0A6J6IVV2"/>
<organism evidence="2">
    <name type="scientific">freshwater metagenome</name>
    <dbReference type="NCBI Taxonomy" id="449393"/>
    <lineage>
        <taxon>unclassified sequences</taxon>
        <taxon>metagenomes</taxon>
        <taxon>ecological metagenomes</taxon>
    </lineage>
</organism>
<feature type="compositionally biased region" description="Basic and acidic residues" evidence="1">
    <location>
        <begin position="149"/>
        <end position="166"/>
    </location>
</feature>
<protein>
    <submittedName>
        <fullName evidence="2">Unannotated protein</fullName>
    </submittedName>
</protein>
<dbReference type="EMBL" id="CAEZUP010000176">
    <property type="protein sequence ID" value="CAB4628209.1"/>
    <property type="molecule type" value="Genomic_DNA"/>
</dbReference>
<feature type="region of interest" description="Disordered" evidence="1">
    <location>
        <begin position="1"/>
        <end position="21"/>
    </location>
</feature>
<feature type="compositionally biased region" description="Basic and acidic residues" evidence="1">
    <location>
        <begin position="7"/>
        <end position="21"/>
    </location>
</feature>
<feature type="compositionally biased region" description="Basic and acidic residues" evidence="1">
    <location>
        <begin position="119"/>
        <end position="137"/>
    </location>
</feature>